<keyword evidence="5" id="KW-0762">Sugar transport</keyword>
<dbReference type="GO" id="GO:0000976">
    <property type="term" value="F:transcription cis-regulatory region binding"/>
    <property type="evidence" value="ECO:0007669"/>
    <property type="project" value="TreeGrafter"/>
</dbReference>
<dbReference type="SMART" id="SM00354">
    <property type="entry name" value="HTH_LACI"/>
    <property type="match status" value="1"/>
</dbReference>
<evidence type="ECO:0000313" key="6">
    <source>
        <dbReference type="Proteomes" id="UP000199158"/>
    </source>
</evidence>
<reference evidence="5 6" key="1">
    <citation type="submission" date="2016-10" db="EMBL/GenBank/DDBJ databases">
        <authorList>
            <person name="de Groot N.N."/>
        </authorList>
    </citation>
    <scope>NUCLEOTIDE SEQUENCE [LARGE SCALE GENOMIC DNA]</scope>
    <source>
        <strain evidence="5 6">CGMCC 1.5070</strain>
    </source>
</reference>
<dbReference type="Gene3D" id="3.40.50.2300">
    <property type="match status" value="2"/>
</dbReference>
<dbReference type="InterPro" id="IPR028082">
    <property type="entry name" value="Peripla_BP_I"/>
</dbReference>
<dbReference type="Proteomes" id="UP000199158">
    <property type="component" value="Unassembled WGS sequence"/>
</dbReference>
<accession>A0A1H8E6P8</accession>
<name>A0A1H8E6P8_9FIRM</name>
<evidence type="ECO:0000313" key="5">
    <source>
        <dbReference type="EMBL" id="SEN15165.1"/>
    </source>
</evidence>
<dbReference type="OrthoDB" id="308642at2"/>
<dbReference type="InterPro" id="IPR000843">
    <property type="entry name" value="HTH_LacI"/>
</dbReference>
<dbReference type="EMBL" id="FOCG01000005">
    <property type="protein sequence ID" value="SEN15165.1"/>
    <property type="molecule type" value="Genomic_DNA"/>
</dbReference>
<dbReference type="InterPro" id="IPR010982">
    <property type="entry name" value="Lambda_DNA-bd_dom_sf"/>
</dbReference>
<dbReference type="Pfam" id="PF00532">
    <property type="entry name" value="Peripla_BP_1"/>
    <property type="match status" value="1"/>
</dbReference>
<keyword evidence="3" id="KW-0804">Transcription</keyword>
<evidence type="ECO:0000256" key="1">
    <source>
        <dbReference type="ARBA" id="ARBA00023015"/>
    </source>
</evidence>
<dbReference type="GO" id="GO:0003700">
    <property type="term" value="F:DNA-binding transcription factor activity"/>
    <property type="evidence" value="ECO:0007669"/>
    <property type="project" value="TreeGrafter"/>
</dbReference>
<dbReference type="CDD" id="cd06267">
    <property type="entry name" value="PBP1_LacI_sugar_binding-like"/>
    <property type="match status" value="1"/>
</dbReference>
<evidence type="ECO:0000259" key="4">
    <source>
        <dbReference type="PROSITE" id="PS50932"/>
    </source>
</evidence>
<dbReference type="Gene3D" id="3.40.190.10">
    <property type="entry name" value="Periplasmic binding protein-like II"/>
    <property type="match status" value="2"/>
</dbReference>
<dbReference type="Gene3D" id="1.10.260.40">
    <property type="entry name" value="lambda repressor-like DNA-binding domains"/>
    <property type="match status" value="1"/>
</dbReference>
<dbReference type="PANTHER" id="PTHR30146:SF154">
    <property type="entry name" value="TRANSCRIPTION REGULATOR, MEMBER OF GALR FAMILY"/>
    <property type="match status" value="1"/>
</dbReference>
<evidence type="ECO:0000256" key="2">
    <source>
        <dbReference type="ARBA" id="ARBA00023125"/>
    </source>
</evidence>
<dbReference type="InterPro" id="IPR001761">
    <property type="entry name" value="Peripla_BP/Lac1_sug-bd_dom"/>
</dbReference>
<feature type="domain" description="HTH lacI-type" evidence="4">
    <location>
        <begin position="2"/>
        <end position="56"/>
    </location>
</feature>
<keyword evidence="2" id="KW-0238">DNA-binding</keyword>
<gene>
    <name evidence="5" type="ORF">SAMN05216180_2907</name>
</gene>
<proteinExistence type="predicted"/>
<dbReference type="RefSeq" id="WP_092756475.1">
    <property type="nucleotide sequence ID" value="NZ_FOCG01000005.1"/>
</dbReference>
<sequence>MVTLKDVAKDAGVSIATVSCCLSGSRVVKPETKAKVFDSIEKLKYIPNNSARNLKGIASNCIGVILTDIDNLYHAEIFKGISSYLQNENYTLNVAFSNNLPDIECEKIDDFIGQNVTGLLIITCQPHNTDFFANSIKHYNIPTVFIERHPVNLDTNFVSFHNYKTLNFIVSRLIEQGYTSIALVSGYEHLSSEEECIKGYEDAFYNHGLNINSELICMTNMTKEDAFKSTMISLGSQKIQAVVTSSVTIAQGVIEALHVQGLHVPDDIKVITLGEESWNNTSKTPGVIHTSRTPFELGVSASKLLLQNINSPILFEKQTITFTDNFVNTEFILPPPAKIESIYPIVSEQRQYLNVLMVDLATSYSTKVISQNFTNQTGIDIHFDFVPQNELLKSIIDDSNRTESKYDIYMYDVPWLDYVVQNMLVADITSFVEGREFDRSRIFKQNMDNCYYKDKCYGIPIIGGSQIMFYRKDLFENREIMKRFENKYKISLSPPRTWTEFNGIAEFFTKDYNPYSPVEYGTSFAGIIDEELAPEILIRLWSFGGKLWDRYNNACLNNPENIKAFQNILQTLNYVKQSPFQTSINQTVSDFCSGNTAMLITYTEYASQISNNIKSDISGRVGYKPLPGKTPVSIGWNFGISNFSSKQEIAYQYFNWLCQHDTSYYLTILDGQSTVIDPYHSQELLKLYPWLRLTEKSFEYCKKRVGPYRNNSLVIPQSKIESILCQVLHDILENDMSLQDALNKGQDDLALVFQSYGYPKSLHFI</sequence>
<keyword evidence="6" id="KW-1185">Reference proteome</keyword>
<dbReference type="CDD" id="cd01392">
    <property type="entry name" value="HTH_LacI"/>
    <property type="match status" value="1"/>
</dbReference>
<dbReference type="Pfam" id="PF00356">
    <property type="entry name" value="LacI"/>
    <property type="match status" value="1"/>
</dbReference>
<keyword evidence="5" id="KW-0813">Transport</keyword>
<dbReference type="InterPro" id="IPR006059">
    <property type="entry name" value="SBP"/>
</dbReference>
<organism evidence="5 6">
    <name type="scientific">Hydrogenoanaerobacterium saccharovorans</name>
    <dbReference type="NCBI Taxonomy" id="474960"/>
    <lineage>
        <taxon>Bacteria</taxon>
        <taxon>Bacillati</taxon>
        <taxon>Bacillota</taxon>
        <taxon>Clostridia</taxon>
        <taxon>Eubacteriales</taxon>
        <taxon>Oscillospiraceae</taxon>
        <taxon>Hydrogenoanaerobacterium</taxon>
    </lineage>
</organism>
<dbReference type="SUPFAM" id="SSF53850">
    <property type="entry name" value="Periplasmic binding protein-like II"/>
    <property type="match status" value="1"/>
</dbReference>
<evidence type="ECO:0000256" key="3">
    <source>
        <dbReference type="ARBA" id="ARBA00023163"/>
    </source>
</evidence>
<dbReference type="SUPFAM" id="SSF53822">
    <property type="entry name" value="Periplasmic binding protein-like I"/>
    <property type="match status" value="1"/>
</dbReference>
<protein>
    <submittedName>
        <fullName evidence="5">Multiple sugar transport system substrate-binding protein</fullName>
    </submittedName>
</protein>
<dbReference type="Pfam" id="PF01547">
    <property type="entry name" value="SBP_bac_1"/>
    <property type="match status" value="1"/>
</dbReference>
<keyword evidence="1" id="KW-0805">Transcription regulation</keyword>
<dbReference type="SUPFAM" id="SSF47413">
    <property type="entry name" value="lambda repressor-like DNA-binding domains"/>
    <property type="match status" value="1"/>
</dbReference>
<dbReference type="PROSITE" id="PS50932">
    <property type="entry name" value="HTH_LACI_2"/>
    <property type="match status" value="1"/>
</dbReference>
<dbReference type="AlphaFoldDB" id="A0A1H8E6P8"/>
<dbReference type="PANTHER" id="PTHR30146">
    <property type="entry name" value="LACI-RELATED TRANSCRIPTIONAL REPRESSOR"/>
    <property type="match status" value="1"/>
</dbReference>
<dbReference type="STRING" id="474960.SAMN05216180_2907"/>